<feature type="region of interest" description="Disordered" evidence="1">
    <location>
        <begin position="216"/>
        <end position="237"/>
    </location>
</feature>
<organism evidence="3 4">
    <name type="scientific">Protopolystoma xenopodis</name>
    <dbReference type="NCBI Taxonomy" id="117903"/>
    <lineage>
        <taxon>Eukaryota</taxon>
        <taxon>Metazoa</taxon>
        <taxon>Spiralia</taxon>
        <taxon>Lophotrochozoa</taxon>
        <taxon>Platyhelminthes</taxon>
        <taxon>Monogenea</taxon>
        <taxon>Polyopisthocotylea</taxon>
        <taxon>Polystomatidea</taxon>
        <taxon>Polystomatidae</taxon>
        <taxon>Protopolystoma</taxon>
    </lineage>
</organism>
<dbReference type="Pfam" id="PF00533">
    <property type="entry name" value="BRCT"/>
    <property type="match status" value="1"/>
</dbReference>
<gene>
    <name evidence="3" type="ORF">PXEA_LOCUS30469</name>
</gene>
<dbReference type="InterPro" id="IPR036420">
    <property type="entry name" value="BRCT_dom_sf"/>
</dbReference>
<comment type="caution">
    <text evidence="3">The sequence shown here is derived from an EMBL/GenBank/DDBJ whole genome shotgun (WGS) entry which is preliminary data.</text>
</comment>
<keyword evidence="4" id="KW-1185">Reference proteome</keyword>
<dbReference type="OrthoDB" id="10063861at2759"/>
<reference evidence="3" key="1">
    <citation type="submission" date="2018-11" db="EMBL/GenBank/DDBJ databases">
        <authorList>
            <consortium name="Pathogen Informatics"/>
        </authorList>
    </citation>
    <scope>NUCLEOTIDE SEQUENCE</scope>
</reference>
<evidence type="ECO:0000256" key="1">
    <source>
        <dbReference type="SAM" id="MobiDB-lite"/>
    </source>
</evidence>
<dbReference type="Gene3D" id="3.40.50.10190">
    <property type="entry name" value="BRCT domain"/>
    <property type="match status" value="1"/>
</dbReference>
<sequence>MPYPQTTRSNQFLSDVIAYVDIPHEVIRQSVIDRLNRLGANISVLGPKVTHIIFKHGSNETKLWAQRHRVYLVDPAWIKACFDQMKRVLESLFAVKEKEDTDQINYFSVFNQNTNLCSRSLLTAFSCPIAHSENSPKLIPLYNLDNRILHNSLAFNLTPPYGIEAFKRLIEQRDSPIQIDNISLLHSDKANQSSHVKYVAKPKISHVAEYAHIGTPKNRGFRKHSSKGLFSSKSKSAIPKKNKTLQNSCSVKSINNSKKNICGCMSNADCCVSLEEPPTFSSNRSIYSTRSKTTQARIEGSVKARGCLLVAEKDSHTNNDSLCTSSWSGVAQKKALAHSRNKFSQKNIALLSSSLSASLALDSSKGVESSSGSTQNNIEYCSNFLGSTSSGSEFQLIS</sequence>
<dbReference type="EMBL" id="CAAALY010253814">
    <property type="protein sequence ID" value="VEL37029.1"/>
    <property type="molecule type" value="Genomic_DNA"/>
</dbReference>
<evidence type="ECO:0000313" key="3">
    <source>
        <dbReference type="EMBL" id="VEL37029.1"/>
    </source>
</evidence>
<feature type="domain" description="BRCT" evidence="2">
    <location>
        <begin position="8"/>
        <end position="95"/>
    </location>
</feature>
<dbReference type="PROSITE" id="PS50172">
    <property type="entry name" value="BRCT"/>
    <property type="match status" value="1"/>
</dbReference>
<dbReference type="Proteomes" id="UP000784294">
    <property type="component" value="Unassembled WGS sequence"/>
</dbReference>
<evidence type="ECO:0000259" key="2">
    <source>
        <dbReference type="PROSITE" id="PS50172"/>
    </source>
</evidence>
<proteinExistence type="predicted"/>
<protein>
    <recommendedName>
        <fullName evidence="2">BRCT domain-containing protein</fullName>
    </recommendedName>
</protein>
<dbReference type="SUPFAM" id="SSF52113">
    <property type="entry name" value="BRCT domain"/>
    <property type="match status" value="1"/>
</dbReference>
<evidence type="ECO:0000313" key="4">
    <source>
        <dbReference type="Proteomes" id="UP000784294"/>
    </source>
</evidence>
<accession>A0A3S5C5N7</accession>
<name>A0A3S5C5N7_9PLAT</name>
<dbReference type="AlphaFoldDB" id="A0A3S5C5N7"/>
<dbReference type="InterPro" id="IPR001357">
    <property type="entry name" value="BRCT_dom"/>
</dbReference>
<dbReference type="CDD" id="cd17716">
    <property type="entry name" value="BRCT_microcephalin_rpt1"/>
    <property type="match status" value="1"/>
</dbReference>
<feature type="compositionally biased region" description="Low complexity" evidence="1">
    <location>
        <begin position="227"/>
        <end position="236"/>
    </location>
</feature>